<proteinExistence type="predicted"/>
<gene>
    <name evidence="1" type="ORF">IM532_12455</name>
</gene>
<keyword evidence="2" id="KW-1185">Reference proteome</keyword>
<dbReference type="AlphaFoldDB" id="A0A8J7KB52"/>
<reference evidence="1" key="1">
    <citation type="submission" date="2020-10" db="EMBL/GenBank/DDBJ databases">
        <authorList>
            <person name="Lu T."/>
            <person name="Wang Q."/>
            <person name="Han X."/>
        </authorList>
    </citation>
    <scope>NUCLEOTIDE SEQUENCE</scope>
    <source>
        <strain evidence="1">WQ 117</strain>
    </source>
</reference>
<organism evidence="1 2">
    <name type="scientific">Faecalibacter rhinopitheci</name>
    <dbReference type="NCBI Taxonomy" id="2779678"/>
    <lineage>
        <taxon>Bacteria</taxon>
        <taxon>Pseudomonadati</taxon>
        <taxon>Bacteroidota</taxon>
        <taxon>Flavobacteriia</taxon>
        <taxon>Flavobacteriales</taxon>
        <taxon>Weeksellaceae</taxon>
        <taxon>Faecalibacter</taxon>
    </lineage>
</organism>
<dbReference type="EMBL" id="JADGIK010000011">
    <property type="protein sequence ID" value="MBF0598240.1"/>
    <property type="molecule type" value="Genomic_DNA"/>
</dbReference>
<protein>
    <submittedName>
        <fullName evidence="1">Uncharacterized protein</fullName>
    </submittedName>
</protein>
<dbReference type="Proteomes" id="UP000608754">
    <property type="component" value="Unassembled WGS sequence"/>
</dbReference>
<accession>A0A8J7KB52</accession>
<evidence type="ECO:0000313" key="1">
    <source>
        <dbReference type="EMBL" id="MBF0598240.1"/>
    </source>
</evidence>
<dbReference type="RefSeq" id="WP_194183821.1">
    <property type="nucleotide sequence ID" value="NZ_JADGIK010000011.1"/>
</dbReference>
<evidence type="ECO:0000313" key="2">
    <source>
        <dbReference type="Proteomes" id="UP000608754"/>
    </source>
</evidence>
<sequence length="184" mass="21606">MKNSFLLIILVFIWSCQSSDCTYDTSYLDQKNLNELSLKMIQDSEDCHKLRLSGEIFNRNKKYSIHQSISIHDSLYFIGNTPLFDFSQEKISGILQLNDSMHLEIDYFTDIPTADGKFRLFKSTPIERYYMIDLSYVFIANYRYGIVGEFIIGKENGEWFSTKHKGYIPNEKFVYSLFMKGDLL</sequence>
<name>A0A8J7KB52_9FLAO</name>
<comment type="caution">
    <text evidence="1">The sequence shown here is derived from an EMBL/GenBank/DDBJ whole genome shotgun (WGS) entry which is preliminary data.</text>
</comment>